<feature type="compositionally biased region" description="Basic and acidic residues" evidence="1">
    <location>
        <begin position="221"/>
        <end position="234"/>
    </location>
</feature>
<dbReference type="Proteomes" id="UP000809789">
    <property type="component" value="Unassembled WGS sequence"/>
</dbReference>
<feature type="region of interest" description="Disordered" evidence="1">
    <location>
        <begin position="514"/>
        <end position="556"/>
    </location>
</feature>
<evidence type="ECO:0000256" key="1">
    <source>
        <dbReference type="SAM" id="MobiDB-lite"/>
    </source>
</evidence>
<organism evidence="2 3">
    <name type="scientific">Elsinoe batatas</name>
    <dbReference type="NCBI Taxonomy" id="2601811"/>
    <lineage>
        <taxon>Eukaryota</taxon>
        <taxon>Fungi</taxon>
        <taxon>Dikarya</taxon>
        <taxon>Ascomycota</taxon>
        <taxon>Pezizomycotina</taxon>
        <taxon>Dothideomycetes</taxon>
        <taxon>Dothideomycetidae</taxon>
        <taxon>Myriangiales</taxon>
        <taxon>Elsinoaceae</taxon>
        <taxon>Elsinoe</taxon>
    </lineage>
</organism>
<dbReference type="EMBL" id="JAESVG020000002">
    <property type="protein sequence ID" value="KAG8629728.1"/>
    <property type="molecule type" value="Genomic_DNA"/>
</dbReference>
<keyword evidence="3" id="KW-1185">Reference proteome</keyword>
<dbReference type="OrthoDB" id="10598320at2759"/>
<evidence type="ECO:0000313" key="2">
    <source>
        <dbReference type="EMBL" id="KAG8629728.1"/>
    </source>
</evidence>
<dbReference type="AlphaFoldDB" id="A0A8K0PJP2"/>
<protein>
    <recommendedName>
        <fullName evidence="4">J domain-containing protein</fullName>
    </recommendedName>
</protein>
<reference evidence="2" key="1">
    <citation type="submission" date="2021-07" db="EMBL/GenBank/DDBJ databases">
        <title>Elsinoe batatas strain:CRI-CJ2 Genome sequencing and assembly.</title>
        <authorList>
            <person name="Huang L."/>
        </authorList>
    </citation>
    <scope>NUCLEOTIDE SEQUENCE</scope>
    <source>
        <strain evidence="2">CRI-CJ2</strain>
    </source>
</reference>
<evidence type="ECO:0008006" key="4">
    <source>
        <dbReference type="Google" id="ProtNLM"/>
    </source>
</evidence>
<accession>A0A8K0PJP2</accession>
<feature type="compositionally biased region" description="Basic and acidic residues" evidence="1">
    <location>
        <begin position="515"/>
        <end position="529"/>
    </location>
</feature>
<name>A0A8K0PJP2_9PEZI</name>
<gene>
    <name evidence="2" type="ORF">KVT40_001347</name>
</gene>
<feature type="region of interest" description="Disordered" evidence="1">
    <location>
        <begin position="360"/>
        <end position="397"/>
    </location>
</feature>
<feature type="compositionally biased region" description="Polar residues" evidence="1">
    <location>
        <begin position="163"/>
        <end position="173"/>
    </location>
</feature>
<evidence type="ECO:0000313" key="3">
    <source>
        <dbReference type="Proteomes" id="UP000809789"/>
    </source>
</evidence>
<feature type="compositionally biased region" description="Polar residues" evidence="1">
    <location>
        <begin position="371"/>
        <end position="397"/>
    </location>
</feature>
<feature type="compositionally biased region" description="Basic and acidic residues" evidence="1">
    <location>
        <begin position="179"/>
        <end position="205"/>
    </location>
</feature>
<feature type="compositionally biased region" description="Basic and acidic residues" evidence="1">
    <location>
        <begin position="360"/>
        <end position="370"/>
    </location>
</feature>
<feature type="compositionally biased region" description="Basic residues" evidence="1">
    <location>
        <begin position="545"/>
        <end position="556"/>
    </location>
</feature>
<sequence length="556" mass="62680">MVGIARARNEALHTIDQADLLGVSPTNKLSLSQLQAAAKRVFSLLHSDKHGPRSARARCQLPYDAAQAGALLNFLNGKDADDDFPGSDSREEEIVDAFYDGAATGHRATWNPQGRDPVTNKFYGREHSVVRQPPRNSTSAPPRDIPSGNGGQAAIHGHCRRTNVPTPHEQPTTRSHHTTSGDKTDTSQNDKKRRAGHDTEHLQSHERRRKGAEAEPTNEEQYDRTEAGRTHEELDNQVDATRQESPVLFVETEELEWLRAQNKRLAQQVATLQMQQQEVQEALKEEQDLLKEVTKVAQSTIDDLQQRLESIEGELEISCQDRSDLDERLRSAESQWQQTERQLRSENDKLREELCAELSRAEQEVKRPREMSSTVPAQESSSFDTSKQEFHPQSTTKLDLTTHESREGLAKELPLRGSVRLASRSEGVIVAINRDGNLVMAKIDTSQRLIFKVLGIGLDGWPTTKPVSNTNTAYRKLCQDEAIFCGRFSGAKEEDILRFCKALHTRAPDLGAQWDKSKADDLPLRDKSPEGGSRWNDEVLNNIFPRKRPKKRPRNR</sequence>
<proteinExistence type="predicted"/>
<comment type="caution">
    <text evidence="2">The sequence shown here is derived from an EMBL/GenBank/DDBJ whole genome shotgun (WGS) entry which is preliminary data.</text>
</comment>
<feature type="region of interest" description="Disordered" evidence="1">
    <location>
        <begin position="126"/>
        <end position="245"/>
    </location>
</feature>